<evidence type="ECO:0000313" key="1">
    <source>
        <dbReference type="EMBL" id="AWN49294.1"/>
    </source>
</evidence>
<organism evidence="1 2">
    <name type="scientific">Methylobacterium terrae</name>
    <dbReference type="NCBI Taxonomy" id="2202827"/>
    <lineage>
        <taxon>Bacteria</taxon>
        <taxon>Pseudomonadati</taxon>
        <taxon>Pseudomonadota</taxon>
        <taxon>Alphaproteobacteria</taxon>
        <taxon>Hyphomicrobiales</taxon>
        <taxon>Methylobacteriaceae</taxon>
        <taxon>Methylobacterium</taxon>
    </lineage>
</organism>
<accession>A0A2U8WSL8</accession>
<dbReference type="AlphaFoldDB" id="A0A2U8WSL8"/>
<dbReference type="RefSeq" id="WP_109961566.1">
    <property type="nucleotide sequence ID" value="NZ_CP029553.1"/>
</dbReference>
<keyword evidence="2" id="KW-1185">Reference proteome</keyword>
<gene>
    <name evidence="1" type="ORF">DK419_25535</name>
</gene>
<dbReference type="KEGG" id="mtea:DK419_25535"/>
<name>A0A2U8WSL8_9HYPH</name>
<dbReference type="Proteomes" id="UP000245444">
    <property type="component" value="Chromosome"/>
</dbReference>
<proteinExistence type="predicted"/>
<reference evidence="1 2" key="1">
    <citation type="submission" date="2018-05" db="EMBL/GenBank/DDBJ databases">
        <title>Complete Genome Sequence of Methylobacterium sp. 17Sr1-28.</title>
        <authorList>
            <person name="Srinivasan S."/>
        </authorList>
    </citation>
    <scope>NUCLEOTIDE SEQUENCE [LARGE SCALE GENOMIC DNA]</scope>
    <source>
        <strain evidence="1 2">17Sr1-28</strain>
    </source>
</reference>
<sequence length="75" mass="8338">MTDLLEQAIERVRTLPPETQDEVARTMLAVLDDEQGLVILSPDEKASFAKSLAQAARGEFASDERMRAIWAKHGL</sequence>
<dbReference type="OrthoDB" id="7889158at2"/>
<protein>
    <submittedName>
        <fullName evidence="1">Uncharacterized protein</fullName>
    </submittedName>
</protein>
<dbReference type="EMBL" id="CP029553">
    <property type="protein sequence ID" value="AWN49294.1"/>
    <property type="molecule type" value="Genomic_DNA"/>
</dbReference>
<evidence type="ECO:0000313" key="2">
    <source>
        <dbReference type="Proteomes" id="UP000245444"/>
    </source>
</evidence>